<comment type="caution">
    <text evidence="3">The sequence shown here is derived from an EMBL/GenBank/DDBJ whole genome shotgun (WGS) entry which is preliminary data.</text>
</comment>
<organism evidence="3 4">
    <name type="scientific">Candidatus Sphingobacterium stercoripullorum</name>
    <dbReference type="NCBI Taxonomy" id="2838759"/>
    <lineage>
        <taxon>Bacteria</taxon>
        <taxon>Pseudomonadati</taxon>
        <taxon>Bacteroidota</taxon>
        <taxon>Sphingobacteriia</taxon>
        <taxon>Sphingobacteriales</taxon>
        <taxon>Sphingobacteriaceae</taxon>
        <taxon>Sphingobacterium</taxon>
    </lineage>
</organism>
<name>A0A9D2AZM8_9SPHI</name>
<dbReference type="PANTHER" id="PTHR42852">
    <property type="entry name" value="THIOL:DISULFIDE INTERCHANGE PROTEIN DSBE"/>
    <property type="match status" value="1"/>
</dbReference>
<dbReference type="InterPro" id="IPR013766">
    <property type="entry name" value="Thioredoxin_domain"/>
</dbReference>
<dbReference type="InterPro" id="IPR025380">
    <property type="entry name" value="DUF4369"/>
</dbReference>
<sequence>MLRFRYIAIILCLLIALIGGSFITTSAAKRCLIKGKVIGRPASTYLVIYKQNEDPRIQGVEVPIVNGAFEFSIDSENIEKYELAFSEEYESGSWQPLALFSEPGTIHLTLHDENNSKKNEVKGSKLTKEYWRFLRPILSKYEEVEQDFLSRSKQYLEGHYDLSFKGSSNLEEDLRSAIAQLEESGVDTKEVIKEISEIERSIYDAAGEEIKQLKMQYIKENPNIAGYSVLLSETTSAIQRNDYLEETIDISPYTELYKTVFAPKFLYHPYSEQMEVLLAGLSIKPGSRFVDFSSAGLDGSPVQLSSRISDKAAILHLWASWCGPCRKKGKELIPIYEEYKDRGLVVIGVARERSAQDAERAIKLDQYPWENLVEINDKEGIWKKYGIGNSGGMVFLINKKGTIVAKDPTASEVRNFLEREL</sequence>
<dbReference type="AlphaFoldDB" id="A0A9D2AZM8"/>
<protein>
    <submittedName>
        <fullName evidence="3">AhpC/TSA family protein</fullName>
    </submittedName>
</protein>
<dbReference type="InterPro" id="IPR000866">
    <property type="entry name" value="AhpC/TSA"/>
</dbReference>
<gene>
    <name evidence="3" type="ORF">H9853_08535</name>
</gene>
<dbReference type="EMBL" id="DXEZ01000232">
    <property type="protein sequence ID" value="HIX55059.1"/>
    <property type="molecule type" value="Genomic_DNA"/>
</dbReference>
<dbReference type="GO" id="GO:0016491">
    <property type="term" value="F:oxidoreductase activity"/>
    <property type="evidence" value="ECO:0007669"/>
    <property type="project" value="InterPro"/>
</dbReference>
<dbReference type="Pfam" id="PF14289">
    <property type="entry name" value="DUF4369"/>
    <property type="match status" value="1"/>
</dbReference>
<dbReference type="PROSITE" id="PS51352">
    <property type="entry name" value="THIOREDOXIN_2"/>
    <property type="match status" value="1"/>
</dbReference>
<evidence type="ECO:0000313" key="3">
    <source>
        <dbReference type="EMBL" id="HIX55059.1"/>
    </source>
</evidence>
<dbReference type="InterPro" id="IPR036249">
    <property type="entry name" value="Thioredoxin-like_sf"/>
</dbReference>
<reference evidence="3" key="2">
    <citation type="submission" date="2021-04" db="EMBL/GenBank/DDBJ databases">
        <authorList>
            <person name="Gilroy R."/>
        </authorList>
    </citation>
    <scope>NUCLEOTIDE SEQUENCE</scope>
    <source>
        <strain evidence="3">1719</strain>
    </source>
</reference>
<reference evidence="3" key="1">
    <citation type="journal article" date="2021" name="PeerJ">
        <title>Extensive microbial diversity within the chicken gut microbiome revealed by metagenomics and culture.</title>
        <authorList>
            <person name="Gilroy R."/>
            <person name="Ravi A."/>
            <person name="Getino M."/>
            <person name="Pursley I."/>
            <person name="Horton D.L."/>
            <person name="Alikhan N.F."/>
            <person name="Baker D."/>
            <person name="Gharbi K."/>
            <person name="Hall N."/>
            <person name="Watson M."/>
            <person name="Adriaenssens E.M."/>
            <person name="Foster-Nyarko E."/>
            <person name="Jarju S."/>
            <person name="Secka A."/>
            <person name="Antonio M."/>
            <person name="Oren A."/>
            <person name="Chaudhuri R.R."/>
            <person name="La Ragione R."/>
            <person name="Hildebrand F."/>
            <person name="Pallen M.J."/>
        </authorList>
    </citation>
    <scope>NUCLEOTIDE SEQUENCE</scope>
    <source>
        <strain evidence="3">1719</strain>
    </source>
</reference>
<dbReference type="PROSITE" id="PS00194">
    <property type="entry name" value="THIOREDOXIN_1"/>
    <property type="match status" value="1"/>
</dbReference>
<dbReference type="GO" id="GO:0016209">
    <property type="term" value="F:antioxidant activity"/>
    <property type="evidence" value="ECO:0007669"/>
    <property type="project" value="InterPro"/>
</dbReference>
<dbReference type="Pfam" id="PF00578">
    <property type="entry name" value="AhpC-TSA"/>
    <property type="match status" value="1"/>
</dbReference>
<dbReference type="InterPro" id="IPR050553">
    <property type="entry name" value="Thioredoxin_ResA/DsbE_sf"/>
</dbReference>
<proteinExistence type="predicted"/>
<dbReference type="InterPro" id="IPR017937">
    <property type="entry name" value="Thioredoxin_CS"/>
</dbReference>
<dbReference type="Gene3D" id="3.40.30.10">
    <property type="entry name" value="Glutaredoxin"/>
    <property type="match status" value="1"/>
</dbReference>
<feature type="domain" description="Thioredoxin" evidence="2">
    <location>
        <begin position="283"/>
        <end position="421"/>
    </location>
</feature>
<evidence type="ECO:0000313" key="4">
    <source>
        <dbReference type="Proteomes" id="UP000824156"/>
    </source>
</evidence>
<keyword evidence="1" id="KW-0676">Redox-active center</keyword>
<dbReference type="Proteomes" id="UP000824156">
    <property type="component" value="Unassembled WGS sequence"/>
</dbReference>
<evidence type="ECO:0000259" key="2">
    <source>
        <dbReference type="PROSITE" id="PS51352"/>
    </source>
</evidence>
<dbReference type="SUPFAM" id="SSF52833">
    <property type="entry name" value="Thioredoxin-like"/>
    <property type="match status" value="1"/>
</dbReference>
<accession>A0A9D2AZM8</accession>
<evidence type="ECO:0000256" key="1">
    <source>
        <dbReference type="ARBA" id="ARBA00023284"/>
    </source>
</evidence>
<dbReference type="PANTHER" id="PTHR42852:SF13">
    <property type="entry name" value="PROTEIN DIPZ"/>
    <property type="match status" value="1"/>
</dbReference>
<dbReference type="CDD" id="cd02966">
    <property type="entry name" value="TlpA_like_family"/>
    <property type="match status" value="1"/>
</dbReference>